<evidence type="ECO:0000259" key="15">
    <source>
        <dbReference type="Pfam" id="PF07479"/>
    </source>
</evidence>
<feature type="binding site" evidence="11">
    <location>
        <begin position="8"/>
        <end position="13"/>
    </location>
    <ligand>
        <name>NAD(+)</name>
        <dbReference type="ChEBI" id="CHEBI:57540"/>
    </ligand>
</feature>
<feature type="active site" description="Proton acceptor" evidence="8 9">
    <location>
        <position position="188"/>
    </location>
</feature>
<dbReference type="NCBIfam" id="NF000940">
    <property type="entry name" value="PRK00094.1-2"/>
    <property type="match status" value="1"/>
</dbReference>
<sequence>MTKITIIGGGAWGATLGQVLTDNQNEILIYDINEKYIEKINNQKHPIFNLPLYNIKVSNNLEKAINFSNIIIICIPAQKIRNLLKKINKIIKKPKNFINVSKGIEIINNKIIYKILQEEIKKNKIKNYACLLGPSHAEEVILRKKTFLTTASYNKNFAKKVCSLFNNEYFQVNTSLDVIGCEICSAFKNALALISGILDNELFDKNAKAAFITFGIKEMQKILLLFKTNPDTSINLAGLGDLIVTAFNNNSRNYKAGRQISLGKTLKEIYKNNNQVIEGIDNLKVFYKLSKIKNIELPIIHSSFQVIFKKKPIKKIINTIFNKIKFY</sequence>
<dbReference type="GO" id="GO:0051287">
    <property type="term" value="F:NAD binding"/>
    <property type="evidence" value="ECO:0007669"/>
    <property type="project" value="InterPro"/>
</dbReference>
<feature type="binding site" evidence="8">
    <location>
        <position position="102"/>
    </location>
    <ligand>
        <name>sn-glycerol 3-phosphate</name>
        <dbReference type="ChEBI" id="CHEBI:57597"/>
    </ligand>
</feature>
<dbReference type="UniPathway" id="UPA00940"/>
<evidence type="ECO:0000256" key="13">
    <source>
        <dbReference type="RuleBase" id="RU000439"/>
    </source>
</evidence>
<evidence type="ECO:0000256" key="10">
    <source>
        <dbReference type="PIRSR" id="PIRSR000114-2"/>
    </source>
</evidence>
<protein>
    <recommendedName>
        <fullName evidence="8">Glycerol-3-phosphate dehydrogenase [NAD(P)+]</fullName>
        <ecNumber evidence="8">1.1.1.94</ecNumber>
    </recommendedName>
    <alternativeName>
        <fullName evidence="8">NAD(P)(+)-dependent glycerol-3-phosphate dehydrogenase</fullName>
    </alternativeName>
    <alternativeName>
        <fullName evidence="8">NAD(P)H-dependent dihydroxyacetone-phosphate reductase</fullName>
    </alternativeName>
</protein>
<dbReference type="Proteomes" id="UP000249343">
    <property type="component" value="Unassembled WGS sequence"/>
</dbReference>
<reference evidence="17 19" key="1">
    <citation type="submission" date="2014-04" db="EMBL/GenBank/DDBJ databases">
        <title>Genome study of Napier grass stunt phytoplasma.</title>
        <authorList>
            <person name="Kawicha P."/>
            <person name="Dickinson M."/>
            <person name="Hodgetts J."/>
        </authorList>
    </citation>
    <scope>NUCLEOTIDE SEQUENCE [LARGE SCALE GENOMIC DNA]</scope>
    <source>
        <strain evidence="17 19">NGS-S10</strain>
    </source>
</reference>
<comment type="caution">
    <text evidence="8">Lacks conserved residue(s) required for the propagation of feature annotation.</text>
</comment>
<comment type="similarity">
    <text evidence="1 8 12">Belongs to the NAD-dependent glycerol-3-phosphate dehydrogenase family.</text>
</comment>
<feature type="binding site" evidence="8">
    <location>
        <position position="252"/>
    </location>
    <ligand>
        <name>sn-glycerol 3-phosphate</name>
        <dbReference type="ChEBI" id="CHEBI:57597"/>
    </ligand>
</feature>
<feature type="binding site" evidence="10">
    <location>
        <position position="102"/>
    </location>
    <ligand>
        <name>substrate</name>
    </ligand>
</feature>
<dbReference type="PIRSF" id="PIRSF000114">
    <property type="entry name" value="Glycerol-3-P_dh"/>
    <property type="match status" value="1"/>
</dbReference>
<evidence type="ECO:0000256" key="4">
    <source>
        <dbReference type="ARBA" id="ARBA00023027"/>
    </source>
</evidence>
<comment type="function">
    <text evidence="8">Catalyzes the reduction of the glycolytic intermediate dihydroxyacetone phosphate (DHAP) to sn-glycerol 3-phosphate (G3P), the key precursor for phospholipid synthesis.</text>
</comment>
<feature type="binding site" evidence="8">
    <location>
        <position position="188"/>
    </location>
    <ligand>
        <name>sn-glycerol 3-phosphate</name>
        <dbReference type="ChEBI" id="CHEBI:57597"/>
    </ligand>
</feature>
<comment type="catalytic activity">
    <reaction evidence="8 13">
        <text>sn-glycerol 3-phosphate + NADP(+) = dihydroxyacetone phosphate + NADPH + H(+)</text>
        <dbReference type="Rhea" id="RHEA:11096"/>
        <dbReference type="ChEBI" id="CHEBI:15378"/>
        <dbReference type="ChEBI" id="CHEBI:57597"/>
        <dbReference type="ChEBI" id="CHEBI:57642"/>
        <dbReference type="ChEBI" id="CHEBI:57783"/>
        <dbReference type="ChEBI" id="CHEBI:58349"/>
        <dbReference type="EC" id="1.1.1.94"/>
    </reaction>
</comment>
<keyword evidence="8" id="KW-0963">Cytoplasm</keyword>
<dbReference type="SUPFAM" id="SSF48179">
    <property type="entry name" value="6-phosphogluconate dehydrogenase C-terminal domain-like"/>
    <property type="match status" value="1"/>
</dbReference>
<feature type="binding site" evidence="10">
    <location>
        <begin position="252"/>
        <end position="253"/>
    </location>
    <ligand>
        <name>substrate</name>
    </ligand>
</feature>
<feature type="domain" description="Glycerol-3-phosphate dehydrogenase NAD-dependent C-terminal" evidence="15">
    <location>
        <begin position="177"/>
        <end position="317"/>
    </location>
</feature>
<feature type="binding site" evidence="8">
    <location>
        <position position="102"/>
    </location>
    <ligand>
        <name>NADPH</name>
        <dbReference type="ChEBI" id="CHEBI:57783"/>
    </ligand>
</feature>
<feature type="domain" description="Glycerol-3-phosphate dehydrogenase NAD-dependent N-terminal" evidence="14">
    <location>
        <begin position="3"/>
        <end position="157"/>
    </location>
</feature>
<feature type="binding site" evidence="8">
    <location>
        <position position="241"/>
    </location>
    <ligand>
        <name>sn-glycerol 3-phosphate</name>
        <dbReference type="ChEBI" id="CHEBI:57597"/>
    </ligand>
</feature>
<feature type="binding site" evidence="8">
    <location>
        <position position="135"/>
    </location>
    <ligand>
        <name>sn-glycerol 3-phosphate</name>
        <dbReference type="ChEBI" id="CHEBI:57597"/>
    </ligand>
</feature>
<comment type="pathway">
    <text evidence="8">Membrane lipid metabolism; glycerophospholipid metabolism.</text>
</comment>
<dbReference type="PATRIC" id="fig|203274.3.peg.34"/>
<dbReference type="InterPro" id="IPR036291">
    <property type="entry name" value="NAD(P)-bd_dom_sf"/>
</dbReference>
<evidence type="ECO:0000256" key="2">
    <source>
        <dbReference type="ARBA" id="ARBA00022516"/>
    </source>
</evidence>
<keyword evidence="8" id="KW-0547">Nucleotide-binding</keyword>
<dbReference type="PANTHER" id="PTHR11728">
    <property type="entry name" value="GLYCEROL-3-PHOSPHATE DEHYDROGENASE"/>
    <property type="match status" value="1"/>
</dbReference>
<comment type="catalytic activity">
    <reaction evidence="8">
        <text>sn-glycerol 3-phosphate + NAD(+) = dihydroxyacetone phosphate + NADH + H(+)</text>
        <dbReference type="Rhea" id="RHEA:11092"/>
        <dbReference type="ChEBI" id="CHEBI:15378"/>
        <dbReference type="ChEBI" id="CHEBI:57540"/>
        <dbReference type="ChEBI" id="CHEBI:57597"/>
        <dbReference type="ChEBI" id="CHEBI:57642"/>
        <dbReference type="ChEBI" id="CHEBI:57945"/>
        <dbReference type="EC" id="1.1.1.94"/>
    </reaction>
</comment>
<dbReference type="NCBIfam" id="NF000942">
    <property type="entry name" value="PRK00094.1-4"/>
    <property type="match status" value="1"/>
</dbReference>
<dbReference type="Pfam" id="PF07479">
    <property type="entry name" value="NAD_Gly3P_dh_C"/>
    <property type="match status" value="1"/>
</dbReference>
<keyword evidence="3 8" id="KW-0560">Oxidoreductase</keyword>
<keyword evidence="5 8" id="KW-0443">Lipid metabolism</keyword>
<dbReference type="InterPro" id="IPR008927">
    <property type="entry name" value="6-PGluconate_DH-like_C_sf"/>
</dbReference>
<evidence type="ECO:0000256" key="6">
    <source>
        <dbReference type="ARBA" id="ARBA00023209"/>
    </source>
</evidence>
<comment type="caution">
    <text evidence="16">The sequence shown here is derived from an EMBL/GenBank/DDBJ whole genome shotgun (WGS) entry which is preliminary data.</text>
</comment>
<keyword evidence="8" id="KW-0521">NADP</keyword>
<dbReference type="HAMAP" id="MF_00394">
    <property type="entry name" value="NAD_Glyc3P_dehydrog"/>
    <property type="match status" value="1"/>
</dbReference>
<evidence type="ECO:0000256" key="11">
    <source>
        <dbReference type="PIRSR" id="PIRSR000114-3"/>
    </source>
</evidence>
<keyword evidence="4 8" id="KW-0520">NAD</keyword>
<dbReference type="GO" id="GO:0046167">
    <property type="term" value="P:glycerol-3-phosphate biosynthetic process"/>
    <property type="evidence" value="ECO:0007669"/>
    <property type="project" value="UniProtKB-UniRule"/>
</dbReference>
<evidence type="ECO:0000313" key="18">
    <source>
        <dbReference type="Proteomes" id="UP000070069"/>
    </source>
</evidence>
<evidence type="ECO:0000313" key="17">
    <source>
        <dbReference type="EMBL" id="RAM57973.1"/>
    </source>
</evidence>
<evidence type="ECO:0000256" key="9">
    <source>
        <dbReference type="PIRSR" id="PIRSR000114-1"/>
    </source>
</evidence>
<accession>A0A139JRB3</accession>
<feature type="binding site" evidence="8">
    <location>
        <position position="251"/>
    </location>
    <ligand>
        <name>sn-glycerol 3-phosphate</name>
        <dbReference type="ChEBI" id="CHEBI:57597"/>
    </ligand>
</feature>
<evidence type="ECO:0000259" key="14">
    <source>
        <dbReference type="Pfam" id="PF01210"/>
    </source>
</evidence>
<keyword evidence="6 8" id="KW-0594">Phospholipid biosynthesis</keyword>
<dbReference type="InterPro" id="IPR013328">
    <property type="entry name" value="6PGD_dom2"/>
</dbReference>
<keyword evidence="7 8" id="KW-1208">Phospholipid metabolism</keyword>
<reference evidence="16 18" key="2">
    <citation type="submission" date="2016-02" db="EMBL/GenBank/DDBJ databases">
        <title>A draft genome sequence of Candidatus Phytoplasma oryzae strain Mbita1, the causative agent of Napier Grass stunt disease in Kenya.</title>
        <authorList>
            <person name="Fischer A."/>
            <person name="Santa-Cruz I."/>
            <person name="Wambua L."/>
            <person name="Olds C."/>
            <person name="Midega C."/>
            <person name="Dickinson M."/>
            <person name="Kawicha P."/>
            <person name="Khan Z."/>
            <person name="Masiga D."/>
            <person name="Jores J."/>
            <person name="Bernd S."/>
        </authorList>
    </citation>
    <scope>NUCLEOTIDE SEQUENCE [LARGE SCALE GENOMIC DNA]</scope>
    <source>
        <strain evidence="16">Mbita1</strain>
    </source>
</reference>
<feature type="binding site" evidence="8">
    <location>
        <position position="253"/>
    </location>
    <ligand>
        <name>sn-glycerol 3-phosphate</name>
        <dbReference type="ChEBI" id="CHEBI:57597"/>
    </ligand>
</feature>
<dbReference type="SUPFAM" id="SSF51735">
    <property type="entry name" value="NAD(P)-binding Rossmann-fold domains"/>
    <property type="match status" value="1"/>
</dbReference>
<feature type="binding site" evidence="8">
    <location>
        <position position="12"/>
    </location>
    <ligand>
        <name>NADPH</name>
        <dbReference type="ChEBI" id="CHEBI:57783"/>
    </ligand>
</feature>
<comment type="subcellular location">
    <subcellularLocation>
        <location evidence="8">Cytoplasm</location>
    </subcellularLocation>
</comment>
<evidence type="ECO:0000256" key="5">
    <source>
        <dbReference type="ARBA" id="ARBA00023098"/>
    </source>
</evidence>
<dbReference type="PANTHER" id="PTHR11728:SF1">
    <property type="entry name" value="GLYCEROL-3-PHOSPHATE DEHYDROGENASE [NAD(+)] 2, CHLOROPLASTIC"/>
    <property type="match status" value="1"/>
</dbReference>
<feature type="binding site" evidence="8">
    <location>
        <position position="252"/>
    </location>
    <ligand>
        <name>NADPH</name>
        <dbReference type="ChEBI" id="CHEBI:57783"/>
    </ligand>
</feature>
<feature type="binding site" evidence="8">
    <location>
        <position position="278"/>
    </location>
    <ligand>
        <name>NADPH</name>
        <dbReference type="ChEBI" id="CHEBI:57783"/>
    </ligand>
</feature>
<evidence type="ECO:0000256" key="8">
    <source>
        <dbReference type="HAMAP-Rule" id="MF_00394"/>
    </source>
</evidence>
<dbReference type="InterPro" id="IPR006168">
    <property type="entry name" value="G3P_DH_NAD-dep"/>
</dbReference>
<evidence type="ECO:0000256" key="12">
    <source>
        <dbReference type="RuleBase" id="RU000437"/>
    </source>
</evidence>
<gene>
    <name evidence="8" type="primary">gpsA</name>
    <name evidence="16" type="ORF">AXA84_0034</name>
    <name evidence="17" type="ORF">DH96_00185</name>
</gene>
<dbReference type="OrthoDB" id="9812273at2"/>
<feature type="binding site" evidence="8">
    <location>
        <position position="133"/>
    </location>
    <ligand>
        <name>sn-glycerol 3-phosphate</name>
        <dbReference type="ChEBI" id="CHEBI:57597"/>
    </ligand>
</feature>
<dbReference type="GO" id="GO:0005975">
    <property type="term" value="P:carbohydrate metabolic process"/>
    <property type="evidence" value="ECO:0007669"/>
    <property type="project" value="InterPro"/>
</dbReference>
<feature type="binding site" evidence="11">
    <location>
        <position position="137"/>
    </location>
    <ligand>
        <name>NAD(+)</name>
        <dbReference type="ChEBI" id="CHEBI:57540"/>
    </ligand>
</feature>
<evidence type="ECO:0000313" key="19">
    <source>
        <dbReference type="Proteomes" id="UP000249343"/>
    </source>
</evidence>
<dbReference type="Proteomes" id="UP000070069">
    <property type="component" value="Unassembled WGS sequence"/>
</dbReference>
<feature type="binding site" evidence="11">
    <location>
        <position position="252"/>
    </location>
    <ligand>
        <name>NAD(+)</name>
        <dbReference type="ChEBI" id="CHEBI:57540"/>
    </ligand>
</feature>
<dbReference type="EMBL" id="LTBM01000001">
    <property type="protein sequence ID" value="KXT29390.1"/>
    <property type="molecule type" value="Genomic_DNA"/>
</dbReference>
<feature type="binding site" evidence="8">
    <location>
        <position position="276"/>
    </location>
    <ligand>
        <name>NADPH</name>
        <dbReference type="ChEBI" id="CHEBI:57783"/>
    </ligand>
</feature>
<dbReference type="Pfam" id="PF01210">
    <property type="entry name" value="NAD_Gly3P_dh_N"/>
    <property type="match status" value="1"/>
</dbReference>
<dbReference type="AlphaFoldDB" id="A0A139JRB3"/>
<feature type="binding site" evidence="8">
    <location>
        <position position="137"/>
    </location>
    <ligand>
        <name>NADPH</name>
        <dbReference type="ChEBI" id="CHEBI:57783"/>
    </ligand>
</feature>
<dbReference type="InterPro" id="IPR011128">
    <property type="entry name" value="G3P_DH_NAD-dep_N"/>
</dbReference>
<evidence type="ECO:0000256" key="1">
    <source>
        <dbReference type="ARBA" id="ARBA00011009"/>
    </source>
</evidence>
<dbReference type="EMBL" id="JHUK01000001">
    <property type="protein sequence ID" value="RAM57973.1"/>
    <property type="molecule type" value="Genomic_DNA"/>
</dbReference>
<dbReference type="GO" id="GO:0008654">
    <property type="term" value="P:phospholipid biosynthetic process"/>
    <property type="evidence" value="ECO:0007669"/>
    <property type="project" value="UniProtKB-KW"/>
</dbReference>
<evidence type="ECO:0000256" key="7">
    <source>
        <dbReference type="ARBA" id="ARBA00023264"/>
    </source>
</evidence>
<dbReference type="EC" id="1.1.1.94" evidence="8"/>
<dbReference type="InterPro" id="IPR006109">
    <property type="entry name" value="G3P_DH_NAD-dep_C"/>
</dbReference>
<dbReference type="RefSeq" id="WP_066539783.1">
    <property type="nucleotide sequence ID" value="NZ_JHUK01000001.1"/>
</dbReference>
<evidence type="ECO:0000256" key="3">
    <source>
        <dbReference type="ARBA" id="ARBA00023002"/>
    </source>
</evidence>
<organism evidence="16 18">
    <name type="scientific">Candidatus Phytoplasma oryzae</name>
    <dbReference type="NCBI Taxonomy" id="203274"/>
    <lineage>
        <taxon>Bacteria</taxon>
        <taxon>Bacillati</taxon>
        <taxon>Mycoplasmatota</taxon>
        <taxon>Mollicutes</taxon>
        <taxon>Acholeplasmatales</taxon>
        <taxon>Acholeplasmataceae</taxon>
        <taxon>Candidatus Phytoplasma</taxon>
        <taxon>16SrXI (Rice yellow dwarf group)</taxon>
    </lineage>
</organism>
<dbReference type="GO" id="GO:0006650">
    <property type="term" value="P:glycerophospholipid metabolic process"/>
    <property type="evidence" value="ECO:0007669"/>
    <property type="project" value="UniProtKB-UniRule"/>
</dbReference>
<evidence type="ECO:0000313" key="16">
    <source>
        <dbReference type="EMBL" id="KXT29390.1"/>
    </source>
</evidence>
<name>A0A139JRB3_9MOLU</name>
<keyword evidence="19" id="KW-1185">Reference proteome</keyword>
<dbReference type="GO" id="GO:0046168">
    <property type="term" value="P:glycerol-3-phosphate catabolic process"/>
    <property type="evidence" value="ECO:0007669"/>
    <property type="project" value="InterPro"/>
</dbReference>
<dbReference type="PRINTS" id="PR00077">
    <property type="entry name" value="GPDHDRGNASE"/>
</dbReference>
<proteinExistence type="inferred from homology"/>
<dbReference type="GO" id="GO:0047952">
    <property type="term" value="F:glycerol-3-phosphate dehydrogenase [NAD(P)+] activity"/>
    <property type="evidence" value="ECO:0007669"/>
    <property type="project" value="UniProtKB-UniRule"/>
</dbReference>
<dbReference type="Gene3D" id="3.40.50.720">
    <property type="entry name" value="NAD(P)-binding Rossmann-like Domain"/>
    <property type="match status" value="1"/>
</dbReference>
<keyword evidence="2 8" id="KW-0444">Lipid biosynthesis</keyword>
<dbReference type="Gene3D" id="1.10.1040.10">
    <property type="entry name" value="N-(1-d-carboxylethyl)-l-norvaline Dehydrogenase, domain 2"/>
    <property type="match status" value="1"/>
</dbReference>
<dbReference type="GO" id="GO:0005829">
    <property type="term" value="C:cytosol"/>
    <property type="evidence" value="ECO:0007669"/>
    <property type="project" value="TreeGrafter"/>
</dbReference>